<keyword evidence="5 7" id="KW-0456">Lyase</keyword>
<evidence type="ECO:0000256" key="5">
    <source>
        <dbReference type="ARBA" id="ARBA00023239"/>
    </source>
</evidence>
<dbReference type="PANTHER" id="PTHR10314">
    <property type="entry name" value="CYSTATHIONINE BETA-SYNTHASE"/>
    <property type="match status" value="1"/>
</dbReference>
<dbReference type="RefSeq" id="WP_083138416.1">
    <property type="nucleotide sequence ID" value="NZ_JACKVH010000030.1"/>
</dbReference>
<evidence type="ECO:0000259" key="8">
    <source>
        <dbReference type="Pfam" id="PF00291"/>
    </source>
</evidence>
<name>A0AA41XUV4_9MYCO</name>
<comment type="function">
    <text evidence="6">A cysteine desulfhydrase that generates hydrogen sulfide, H(2)S. The H(2)S produced by this enzyme stimulates respiration in M.tuberculosis, mediated primarily via cytochrome bd with a lesser contribution from cytochrome bc1/aa3. H(2)S modulates the balance between respiration and glycolysis, and also contributes to redox homeostasis. Probably eliminates toxic levels of Cys (which can induce oxidative stress).</text>
</comment>
<dbReference type="EC" id="4.4.1.1" evidence="7"/>
<dbReference type="InterPro" id="IPR036052">
    <property type="entry name" value="TrpB-like_PALP_sf"/>
</dbReference>
<dbReference type="InterPro" id="IPR050214">
    <property type="entry name" value="Cys_Synth/Cystath_Beta-Synth"/>
</dbReference>
<evidence type="ECO:0000256" key="1">
    <source>
        <dbReference type="ARBA" id="ARBA00001933"/>
    </source>
</evidence>
<dbReference type="Proteomes" id="UP001141650">
    <property type="component" value="Unassembled WGS sequence"/>
</dbReference>
<feature type="domain" description="Tryptophan synthase beta chain-like PALP" evidence="8">
    <location>
        <begin position="51"/>
        <end position="334"/>
    </location>
</feature>
<feature type="modified residue" description="N6-(pyridoxal phosphate)lysine" evidence="7">
    <location>
        <position position="70"/>
    </location>
</feature>
<keyword evidence="4 7" id="KW-0663">Pyridoxal phosphate</keyword>
<keyword evidence="11" id="KW-1185">Reference proteome</keyword>
<gene>
    <name evidence="7" type="primary">cds1</name>
    <name evidence="10" type="ORF">BST11_13380</name>
    <name evidence="9" type="ORF">H7K38_26505</name>
</gene>
<dbReference type="Proteomes" id="UP000192319">
    <property type="component" value="Unassembled WGS sequence"/>
</dbReference>
<reference evidence="10 11" key="1">
    <citation type="submission" date="2017-02" db="EMBL/GenBank/DDBJ databases">
        <title>The new phylogeny of genus Mycobacterium.</title>
        <authorList>
            <person name="Tortoli E."/>
            <person name="Trovato A."/>
            <person name="Cirillo D.M."/>
        </authorList>
    </citation>
    <scope>NUCLEOTIDE SEQUENCE [LARGE SCALE GENOMIC DNA]</scope>
    <source>
        <strain evidence="10 11">DSM 45230</strain>
    </source>
</reference>
<dbReference type="GO" id="GO:0016829">
    <property type="term" value="F:lyase activity"/>
    <property type="evidence" value="ECO:0007669"/>
    <property type="project" value="UniProtKB-KW"/>
</dbReference>
<evidence type="ECO:0000313" key="11">
    <source>
        <dbReference type="Proteomes" id="UP000192319"/>
    </source>
</evidence>
<comment type="subcellular location">
    <subcellularLocation>
        <location evidence="2">Cytoplasm</location>
    </subcellularLocation>
</comment>
<proteinExistence type="inferred from homology"/>
<evidence type="ECO:0000313" key="12">
    <source>
        <dbReference type="Proteomes" id="UP001141650"/>
    </source>
</evidence>
<reference evidence="9" key="3">
    <citation type="journal article" date="2022" name="BMC Genomics">
        <title>Comparative genome analysis of mycobacteria focusing on tRNA and non-coding RNA.</title>
        <authorList>
            <person name="Behra P.R.K."/>
            <person name="Pettersson B.M.F."/>
            <person name="Ramesh M."/>
            <person name="Das S."/>
            <person name="Dasgupta S."/>
            <person name="Kirsebom L.A."/>
        </authorList>
    </citation>
    <scope>NUCLEOTIDE SEQUENCE</scope>
    <source>
        <strain evidence="9">CCUG 55640</strain>
    </source>
</reference>
<organism evidence="9 12">
    <name type="scientific">Mycobacterium alsense</name>
    <dbReference type="NCBI Taxonomy" id="324058"/>
    <lineage>
        <taxon>Bacteria</taxon>
        <taxon>Bacillati</taxon>
        <taxon>Actinomycetota</taxon>
        <taxon>Actinomycetes</taxon>
        <taxon>Mycobacteriales</taxon>
        <taxon>Mycobacteriaceae</taxon>
        <taxon>Mycobacterium</taxon>
    </lineage>
</organism>
<evidence type="ECO:0000256" key="4">
    <source>
        <dbReference type="ARBA" id="ARBA00022898"/>
    </source>
</evidence>
<protein>
    <recommendedName>
        <fullName evidence="7">L-cysteine desulfhydrase Cds1</fullName>
        <ecNumber evidence="7">4.4.1.1</ecNumber>
    </recommendedName>
</protein>
<accession>A0AA41XUV4</accession>
<reference evidence="9" key="2">
    <citation type="submission" date="2020-07" db="EMBL/GenBank/DDBJ databases">
        <authorList>
            <person name="Pettersson B.M.F."/>
            <person name="Behra P.R.K."/>
            <person name="Ramesh M."/>
            <person name="Das S."/>
            <person name="Dasgupta S."/>
            <person name="Kirsebom L.A."/>
        </authorList>
    </citation>
    <scope>NUCLEOTIDE SEQUENCE</scope>
    <source>
        <strain evidence="9">CCUG 55640</strain>
    </source>
</reference>
<dbReference type="GO" id="GO:0005737">
    <property type="term" value="C:cytoplasm"/>
    <property type="evidence" value="ECO:0007669"/>
    <property type="project" value="UniProtKB-SubCell"/>
</dbReference>
<dbReference type="SUPFAM" id="SSF53686">
    <property type="entry name" value="Tryptophan synthase beta subunit-like PLP-dependent enzymes"/>
    <property type="match status" value="1"/>
</dbReference>
<dbReference type="Gene3D" id="3.40.50.1100">
    <property type="match status" value="2"/>
</dbReference>
<dbReference type="AlphaFoldDB" id="A0AA41XUV4"/>
<evidence type="ECO:0000256" key="2">
    <source>
        <dbReference type="ARBA" id="ARBA00004496"/>
    </source>
</evidence>
<comment type="function">
    <text evidence="7">A cysteine desulfhydrase that generates hydrogen sulfide, H(2)S. The H(2)S produced by this enzyme modulates the balance between respiration and glycolysis, and contributes to redox homeostasis. Probably eliminates toxic levels of Cys (which can induce oxidative stress).</text>
</comment>
<dbReference type="GO" id="GO:0019450">
    <property type="term" value="P:L-cysteine catabolic process to pyruvate"/>
    <property type="evidence" value="ECO:0007669"/>
    <property type="project" value="UniProtKB-UniRule"/>
</dbReference>
<dbReference type="FunFam" id="3.40.50.1100:FF:000015">
    <property type="entry name" value="Cysteine synthase B"/>
    <property type="match status" value="1"/>
</dbReference>
<dbReference type="EMBL" id="MVHD01000019">
    <property type="protein sequence ID" value="OQZ90369.1"/>
    <property type="molecule type" value="Genomic_DNA"/>
</dbReference>
<sequence>MSDRTRIAARARSRDWTDNAIRLIHADARRSADTHLLRYPLPSAWATDGPDAQVALYLKDETTHITGSLKHRLARSLFLYALCNGWIGEGTTVVEASSGSTAVSEAYFAAMLGLPFVAVMPASTSAAKIALIESQGGRCHFVTDASQVYAQAERVARETGGHYLDQFTNAERATDWRGNNNIAESIYEQMRDERYPVPEWIVVGAGTGGTSATIGRYIRYRRHPTRLCVVDPENSAFFPAYAEGRDDLNGLVLPSSSRIEGIGRPRVEPSFLPGVVDRMVAVPDAASIAAARHVSAVLGRRVGPSTGTNLWGAFGLLAEMVAEGRSGSVVTLLADSGDRYTDTYFSDEWVRAQGLDPSGPAAALAEFERSCAWV</sequence>
<dbReference type="EMBL" id="JACKVH010000030">
    <property type="protein sequence ID" value="MCV7382171.1"/>
    <property type="molecule type" value="Genomic_DNA"/>
</dbReference>
<dbReference type="InterPro" id="IPR001926">
    <property type="entry name" value="TrpB-like_PALP"/>
</dbReference>
<evidence type="ECO:0000256" key="3">
    <source>
        <dbReference type="ARBA" id="ARBA00022490"/>
    </source>
</evidence>
<dbReference type="HAMAP" id="MF_00868">
    <property type="entry name" value="Cds1"/>
    <property type="match status" value="1"/>
</dbReference>
<dbReference type="GO" id="GO:0030170">
    <property type="term" value="F:pyridoxal phosphate binding"/>
    <property type="evidence" value="ECO:0007669"/>
    <property type="project" value="UniProtKB-UniRule"/>
</dbReference>
<evidence type="ECO:0000256" key="7">
    <source>
        <dbReference type="HAMAP-Rule" id="MF_00868"/>
    </source>
</evidence>
<evidence type="ECO:0000313" key="10">
    <source>
        <dbReference type="EMBL" id="OQZ90369.1"/>
    </source>
</evidence>
<comment type="cofactor">
    <cofactor evidence="1 7">
        <name>pyridoxal 5'-phosphate</name>
        <dbReference type="ChEBI" id="CHEBI:597326"/>
    </cofactor>
</comment>
<dbReference type="InterPro" id="IPR047586">
    <property type="entry name" value="Cds1"/>
</dbReference>
<evidence type="ECO:0000313" key="9">
    <source>
        <dbReference type="EMBL" id="MCV7382171.1"/>
    </source>
</evidence>
<keyword evidence="3 7" id="KW-0963">Cytoplasm</keyword>
<dbReference type="Pfam" id="PF00291">
    <property type="entry name" value="PALP"/>
    <property type="match status" value="1"/>
</dbReference>
<comment type="caution">
    <text evidence="9">The sequence shown here is derived from an EMBL/GenBank/DDBJ whole genome shotgun (WGS) entry which is preliminary data.</text>
</comment>
<comment type="catalytic activity">
    <reaction evidence="7">
        <text>L-cysteine + H2O = hydrogen sulfide + pyruvate + NH4(+) + H(+)</text>
        <dbReference type="Rhea" id="RHEA:24931"/>
        <dbReference type="ChEBI" id="CHEBI:15361"/>
        <dbReference type="ChEBI" id="CHEBI:15377"/>
        <dbReference type="ChEBI" id="CHEBI:15378"/>
        <dbReference type="ChEBI" id="CHEBI:28938"/>
        <dbReference type="ChEBI" id="CHEBI:29919"/>
        <dbReference type="ChEBI" id="CHEBI:35235"/>
        <dbReference type="EC" id="4.4.1.1"/>
    </reaction>
</comment>
<evidence type="ECO:0000256" key="6">
    <source>
        <dbReference type="ARBA" id="ARBA00055251"/>
    </source>
</evidence>
<comment type="similarity">
    <text evidence="7">Belongs to the cysteine synthase/cystathionine beta-synthase family. Cds1 subfamily.</text>
</comment>